<reference evidence="2" key="1">
    <citation type="journal article" date="2019" name="Int. J. Syst. Evol. Microbiol.">
        <title>The Global Catalogue of Microorganisms (GCM) 10K type strain sequencing project: providing services to taxonomists for standard genome sequencing and annotation.</title>
        <authorList>
            <consortium name="The Broad Institute Genomics Platform"/>
            <consortium name="The Broad Institute Genome Sequencing Center for Infectious Disease"/>
            <person name="Wu L."/>
            <person name="Ma J."/>
        </authorList>
    </citation>
    <scope>NUCLEOTIDE SEQUENCE [LARGE SCALE GENOMIC DNA]</scope>
    <source>
        <strain evidence="2">CGMCC 1.15180</strain>
    </source>
</reference>
<dbReference type="RefSeq" id="WP_157848911.1">
    <property type="nucleotide sequence ID" value="NZ_JBHSPX010000004.1"/>
</dbReference>
<evidence type="ECO:0008006" key="3">
    <source>
        <dbReference type="Google" id="ProtNLM"/>
    </source>
</evidence>
<organism evidence="1 2">
    <name type="scientific">Streptomyces ochraceiscleroticus</name>
    <dbReference type="NCBI Taxonomy" id="47761"/>
    <lineage>
        <taxon>Bacteria</taxon>
        <taxon>Bacillati</taxon>
        <taxon>Actinomycetota</taxon>
        <taxon>Actinomycetes</taxon>
        <taxon>Kitasatosporales</taxon>
        <taxon>Streptomycetaceae</taxon>
        <taxon>Streptomyces</taxon>
    </lineage>
</organism>
<sequence length="153" mass="16044">MDLRTGTMNDDPAAAQEWGAERTVRARVVAALLLGAHTPQPGAVAAVRLTGARITGRLDLAGAQVEHLVWPEGCWLTEEISLYGTATRTIGITGSRLRGLAGNTARIDGRLDLQRSALEGILELKNARVGGELLLDGTEIVAPGAGRSTPGAW</sequence>
<dbReference type="Proteomes" id="UP001596139">
    <property type="component" value="Unassembled WGS sequence"/>
</dbReference>
<evidence type="ECO:0000313" key="1">
    <source>
        <dbReference type="EMBL" id="MFC6063763.1"/>
    </source>
</evidence>
<accession>A0ABW1MJ63</accession>
<dbReference type="EMBL" id="JBHSPX010000004">
    <property type="protein sequence ID" value="MFC6063763.1"/>
    <property type="molecule type" value="Genomic_DNA"/>
</dbReference>
<gene>
    <name evidence="1" type="ORF">ACFP4F_14495</name>
</gene>
<comment type="caution">
    <text evidence="1">The sequence shown here is derived from an EMBL/GenBank/DDBJ whole genome shotgun (WGS) entry which is preliminary data.</text>
</comment>
<keyword evidence="2" id="KW-1185">Reference proteome</keyword>
<evidence type="ECO:0000313" key="2">
    <source>
        <dbReference type="Proteomes" id="UP001596139"/>
    </source>
</evidence>
<proteinExistence type="predicted"/>
<protein>
    <recommendedName>
        <fullName evidence="3">Polymer-forming cytoskeletal protein</fullName>
    </recommendedName>
</protein>
<name>A0ABW1MJ63_9ACTN</name>